<keyword evidence="2" id="KW-0547">Nucleotide-binding</keyword>
<dbReference type="GO" id="GO:0004371">
    <property type="term" value="F:glycerone kinase activity"/>
    <property type="evidence" value="ECO:0007669"/>
    <property type="project" value="InterPro"/>
</dbReference>
<keyword evidence="3 7" id="KW-0418">Kinase</keyword>
<dbReference type="SUPFAM" id="SSF82549">
    <property type="entry name" value="DAK1/DegV-like"/>
    <property type="match status" value="1"/>
</dbReference>
<evidence type="ECO:0000259" key="5">
    <source>
        <dbReference type="PROSITE" id="PS51480"/>
    </source>
</evidence>
<evidence type="ECO:0000256" key="1">
    <source>
        <dbReference type="ARBA" id="ARBA00022679"/>
    </source>
</evidence>
<dbReference type="SMART" id="SM01120">
    <property type="entry name" value="Dak2"/>
    <property type="match status" value="1"/>
</dbReference>
<feature type="domain" description="DhaK" evidence="6">
    <location>
        <begin position="7"/>
        <end position="327"/>
    </location>
</feature>
<dbReference type="EMBL" id="JAMTCK010000009">
    <property type="protein sequence ID" value="MCP2167187.1"/>
    <property type="molecule type" value="Genomic_DNA"/>
</dbReference>
<dbReference type="Pfam" id="PF02733">
    <property type="entry name" value="Dak1"/>
    <property type="match status" value="1"/>
</dbReference>
<dbReference type="InterPro" id="IPR004006">
    <property type="entry name" value="DhaK_dom"/>
</dbReference>
<dbReference type="NCBIfam" id="NF011049">
    <property type="entry name" value="PRK14479.1"/>
    <property type="match status" value="1"/>
</dbReference>
<dbReference type="Gene3D" id="3.40.50.10440">
    <property type="entry name" value="Dihydroxyacetone kinase, domain 1"/>
    <property type="match status" value="1"/>
</dbReference>
<dbReference type="PROSITE" id="PS51481">
    <property type="entry name" value="DHAK"/>
    <property type="match status" value="1"/>
</dbReference>
<dbReference type="GO" id="GO:0005829">
    <property type="term" value="C:cytosol"/>
    <property type="evidence" value="ECO:0007669"/>
    <property type="project" value="TreeGrafter"/>
</dbReference>
<dbReference type="GO" id="GO:0006796">
    <property type="term" value="P:phosphate-containing compound metabolic process"/>
    <property type="evidence" value="ECO:0007669"/>
    <property type="project" value="UniProtKB-ARBA"/>
</dbReference>
<dbReference type="FunFam" id="1.25.40.340:FF:000002">
    <property type="entry name" value="Dihydroxyacetone kinase, L subunit"/>
    <property type="match status" value="1"/>
</dbReference>
<dbReference type="PROSITE" id="PS51480">
    <property type="entry name" value="DHAL"/>
    <property type="match status" value="1"/>
</dbReference>
<keyword evidence="8" id="KW-1185">Reference proteome</keyword>
<evidence type="ECO:0000256" key="4">
    <source>
        <dbReference type="ARBA" id="ARBA00022840"/>
    </source>
</evidence>
<dbReference type="Gene3D" id="3.30.1180.20">
    <property type="entry name" value="Dihydroxyacetone kinase, domain 2"/>
    <property type="match status" value="1"/>
</dbReference>
<protein>
    <submittedName>
        <fullName evidence="7">Homodimeric dihydroxyacetone kinase</fullName>
    </submittedName>
</protein>
<dbReference type="FunFam" id="3.40.50.10440:FF:000003">
    <property type="entry name" value="Homodimeric dihydroxyacetone kinase"/>
    <property type="match status" value="1"/>
</dbReference>
<evidence type="ECO:0000313" key="7">
    <source>
        <dbReference type="EMBL" id="MCP2167187.1"/>
    </source>
</evidence>
<comment type="caution">
    <text evidence="7">The sequence shown here is derived from an EMBL/GenBank/DDBJ whole genome shotgun (WGS) entry which is preliminary data.</text>
</comment>
<dbReference type="Gene3D" id="1.25.40.340">
    <property type="match status" value="1"/>
</dbReference>
<dbReference type="Proteomes" id="UP001206128">
    <property type="component" value="Unassembled WGS sequence"/>
</dbReference>
<dbReference type="InterPro" id="IPR004007">
    <property type="entry name" value="DhaL_dom"/>
</dbReference>
<dbReference type="GO" id="GO:0019563">
    <property type="term" value="P:glycerol catabolic process"/>
    <property type="evidence" value="ECO:0007669"/>
    <property type="project" value="TreeGrafter"/>
</dbReference>
<evidence type="ECO:0000256" key="2">
    <source>
        <dbReference type="ARBA" id="ARBA00022741"/>
    </source>
</evidence>
<dbReference type="InterPro" id="IPR050861">
    <property type="entry name" value="Dihydroxyacetone_Kinase"/>
</dbReference>
<organism evidence="7 8">
    <name type="scientific">Goodfellowiella coeruleoviolacea</name>
    <dbReference type="NCBI Taxonomy" id="334858"/>
    <lineage>
        <taxon>Bacteria</taxon>
        <taxon>Bacillati</taxon>
        <taxon>Actinomycetota</taxon>
        <taxon>Actinomycetes</taxon>
        <taxon>Pseudonocardiales</taxon>
        <taxon>Pseudonocardiaceae</taxon>
        <taxon>Goodfellowiella</taxon>
    </lineage>
</organism>
<keyword evidence="1" id="KW-0808">Transferase</keyword>
<proteinExistence type="predicted"/>
<dbReference type="InterPro" id="IPR036117">
    <property type="entry name" value="DhaL_dom_sf"/>
</dbReference>
<keyword evidence="4" id="KW-0067">ATP-binding</keyword>
<name>A0AAE3GH04_9PSEU</name>
<dbReference type="GO" id="GO:0005524">
    <property type="term" value="F:ATP binding"/>
    <property type="evidence" value="ECO:0007669"/>
    <property type="project" value="UniProtKB-KW"/>
</dbReference>
<evidence type="ECO:0000259" key="6">
    <source>
        <dbReference type="PROSITE" id="PS51481"/>
    </source>
</evidence>
<reference evidence="7" key="1">
    <citation type="submission" date="2022-06" db="EMBL/GenBank/DDBJ databases">
        <title>Genomic Encyclopedia of Archaeal and Bacterial Type Strains, Phase II (KMG-II): from individual species to whole genera.</title>
        <authorList>
            <person name="Goeker M."/>
        </authorList>
    </citation>
    <scope>NUCLEOTIDE SEQUENCE</scope>
    <source>
        <strain evidence="7">DSM 43935</strain>
    </source>
</reference>
<dbReference type="PANTHER" id="PTHR28629">
    <property type="entry name" value="TRIOKINASE/FMN CYCLASE"/>
    <property type="match status" value="1"/>
</dbReference>
<dbReference type="SUPFAM" id="SSF101473">
    <property type="entry name" value="DhaL-like"/>
    <property type="match status" value="1"/>
</dbReference>
<evidence type="ECO:0000313" key="8">
    <source>
        <dbReference type="Proteomes" id="UP001206128"/>
    </source>
</evidence>
<dbReference type="Pfam" id="PF02734">
    <property type="entry name" value="Dak2"/>
    <property type="match status" value="1"/>
</dbReference>
<dbReference type="RefSeq" id="WP_253773815.1">
    <property type="nucleotide sequence ID" value="NZ_JAMTCK010000009.1"/>
</dbReference>
<sequence length="574" mass="59223">MTRLFTDPDRFSEDSLRGFVAANPEYVRAVPGGVVRARPVREGQVAVVVGGGSGHYPAFSGLVGPGLAAGAVVGNIFTSPSARQAESVARAAQRGGGVLFSFGNYAGDRINFGMASERLHDAGIPTRTVLVTDDVASAPPEARADRRGIAGDFVVFKVAGAAAEEGLDLDGVERAARRANDATFSFGIAFAGCTMPGADQPLFTVPERTMALGLGIHGEPGISDHPMADAAEIATILVDRLLAERPAGAGGRVGAILNGLGATKYEELFLLWAHVADRLDSAGLTVVRPEVGELVTSLDMAACSLTLVWLDEDLERWWTAAADTPAFRRPRHTGPVEPVDADEAGEADQADLPVADADSRAAADQVLTVLRALHDTLHEHAEELGRIDAVAGDGDHGRGMCKGVDAAVRAAERVHARSGGAASVLTAAGDGWADEAGGTSGVLWGAGLRAWAGELGDHGRVDRHRVVAGARAALTTITRLGKAEVGDKTLVDALTPLVEHLESGVAAGRSLAEAWQDAAEQAAAAARATAQLRPRVGRARPLAERSVGTPDAGATSLALCAAAVARVLATNTNQ</sequence>
<gene>
    <name evidence="7" type="ORF">LX83_004060</name>
</gene>
<accession>A0AAE3GH04</accession>
<feature type="domain" description="DhaL" evidence="5">
    <location>
        <begin position="364"/>
        <end position="566"/>
    </location>
</feature>
<dbReference type="PANTHER" id="PTHR28629:SF4">
    <property type="entry name" value="TRIOKINASE_FMN CYCLASE"/>
    <property type="match status" value="1"/>
</dbReference>
<dbReference type="AlphaFoldDB" id="A0AAE3GH04"/>
<evidence type="ECO:0000256" key="3">
    <source>
        <dbReference type="ARBA" id="ARBA00022777"/>
    </source>
</evidence>